<proteinExistence type="predicted"/>
<organism evidence="1 2">
    <name type="scientific">Mycena pura</name>
    <dbReference type="NCBI Taxonomy" id="153505"/>
    <lineage>
        <taxon>Eukaryota</taxon>
        <taxon>Fungi</taxon>
        <taxon>Dikarya</taxon>
        <taxon>Basidiomycota</taxon>
        <taxon>Agaricomycotina</taxon>
        <taxon>Agaricomycetes</taxon>
        <taxon>Agaricomycetidae</taxon>
        <taxon>Agaricales</taxon>
        <taxon>Marasmiineae</taxon>
        <taxon>Mycenaceae</taxon>
        <taxon>Mycena</taxon>
    </lineage>
</organism>
<dbReference type="Gene3D" id="1.10.10.60">
    <property type="entry name" value="Homeodomain-like"/>
    <property type="match status" value="1"/>
</dbReference>
<dbReference type="Proteomes" id="UP001219525">
    <property type="component" value="Unassembled WGS sequence"/>
</dbReference>
<reference evidence="1" key="1">
    <citation type="submission" date="2023-03" db="EMBL/GenBank/DDBJ databases">
        <title>Massive genome expansion in bonnet fungi (Mycena s.s.) driven by repeated elements and novel gene families across ecological guilds.</title>
        <authorList>
            <consortium name="Lawrence Berkeley National Laboratory"/>
            <person name="Harder C.B."/>
            <person name="Miyauchi S."/>
            <person name="Viragh M."/>
            <person name="Kuo A."/>
            <person name="Thoen E."/>
            <person name="Andreopoulos B."/>
            <person name="Lu D."/>
            <person name="Skrede I."/>
            <person name="Drula E."/>
            <person name="Henrissat B."/>
            <person name="Morin E."/>
            <person name="Kohler A."/>
            <person name="Barry K."/>
            <person name="LaButti K."/>
            <person name="Morin E."/>
            <person name="Salamov A."/>
            <person name="Lipzen A."/>
            <person name="Mereny Z."/>
            <person name="Hegedus B."/>
            <person name="Baldrian P."/>
            <person name="Stursova M."/>
            <person name="Weitz H."/>
            <person name="Taylor A."/>
            <person name="Grigoriev I.V."/>
            <person name="Nagy L.G."/>
            <person name="Martin F."/>
            <person name="Kauserud H."/>
        </authorList>
    </citation>
    <scope>NUCLEOTIDE SEQUENCE</scope>
    <source>
        <strain evidence="1">9144</strain>
    </source>
</reference>
<protein>
    <recommendedName>
        <fullName evidence="3">DNA binding HTH domain-containing protein</fullName>
    </recommendedName>
</protein>
<keyword evidence="2" id="KW-1185">Reference proteome</keyword>
<comment type="caution">
    <text evidence="1">The sequence shown here is derived from an EMBL/GenBank/DDBJ whole genome shotgun (WGS) entry which is preliminary data.</text>
</comment>
<gene>
    <name evidence="1" type="ORF">GGX14DRAFT_562803</name>
</gene>
<evidence type="ECO:0000313" key="1">
    <source>
        <dbReference type="EMBL" id="KAJ7215589.1"/>
    </source>
</evidence>
<accession>A0AAD6YIA2</accession>
<evidence type="ECO:0008006" key="3">
    <source>
        <dbReference type="Google" id="ProtNLM"/>
    </source>
</evidence>
<dbReference type="EMBL" id="JARJCW010000017">
    <property type="protein sequence ID" value="KAJ7215589.1"/>
    <property type="molecule type" value="Genomic_DNA"/>
</dbReference>
<name>A0AAD6YIA2_9AGAR</name>
<sequence>MDFDFPDNIPPLPPNPWSTNVQNAYHVIDGAYTRALQALRAEDGDALRYKLLSSNIIDTMIPVLEGMEGEVPREWIDSCAHTLGPLVYELQVSAHAAEGVERDEIELLAPVTEKRSGKRGRPKKDVDLDYLREATGSNRNIGVTRLADAIGVHRNTLSRKMRELGVDKRFDALDDDELDTVTRDYKAKKHQEKRFSYVAYASDLMTR</sequence>
<evidence type="ECO:0000313" key="2">
    <source>
        <dbReference type="Proteomes" id="UP001219525"/>
    </source>
</evidence>
<dbReference type="AlphaFoldDB" id="A0AAD6YIA2"/>